<evidence type="ECO:0000313" key="1">
    <source>
        <dbReference type="EMBL" id="RIA78274.1"/>
    </source>
</evidence>
<name>A0A397S7I0_9MOLU</name>
<proteinExistence type="predicted"/>
<dbReference type="EMBL" id="QXEV01000002">
    <property type="protein sequence ID" value="RIA78274.1"/>
    <property type="molecule type" value="Genomic_DNA"/>
</dbReference>
<evidence type="ECO:0000313" key="2">
    <source>
        <dbReference type="Proteomes" id="UP000266506"/>
    </source>
</evidence>
<dbReference type="Proteomes" id="UP000266506">
    <property type="component" value="Unassembled WGS sequence"/>
</dbReference>
<organism evidence="1 2">
    <name type="scientific">Anaeroplasma bactoclasticum</name>
    <dbReference type="NCBI Taxonomy" id="2088"/>
    <lineage>
        <taxon>Bacteria</taxon>
        <taxon>Bacillati</taxon>
        <taxon>Mycoplasmatota</taxon>
        <taxon>Mollicutes</taxon>
        <taxon>Anaeroplasmatales</taxon>
        <taxon>Anaeroplasmataceae</taxon>
        <taxon>Anaeroplasma</taxon>
    </lineage>
</organism>
<dbReference type="InParanoid" id="A0A397S7I0"/>
<protein>
    <submittedName>
        <fullName evidence="1">Uncharacterized protein</fullName>
    </submittedName>
</protein>
<reference evidence="1 2" key="1">
    <citation type="submission" date="2018-08" db="EMBL/GenBank/DDBJ databases">
        <title>Genomic Encyclopedia of Archaeal and Bacterial Type Strains, Phase II (KMG-II): from individual species to whole genera.</title>
        <authorList>
            <person name="Goeker M."/>
        </authorList>
    </citation>
    <scope>NUCLEOTIDE SEQUENCE [LARGE SCALE GENOMIC DNA]</scope>
    <source>
        <strain evidence="1 2">ATCC 27112</strain>
    </source>
</reference>
<dbReference type="AlphaFoldDB" id="A0A397S7I0"/>
<comment type="caution">
    <text evidence="1">The sequence shown here is derived from an EMBL/GenBank/DDBJ whole genome shotgun (WGS) entry which is preliminary data.</text>
</comment>
<keyword evidence="2" id="KW-1185">Reference proteome</keyword>
<dbReference type="RefSeq" id="WP_162849646.1">
    <property type="nucleotide sequence ID" value="NZ_QXEV01000002.1"/>
</dbReference>
<sequence>MKRIMKLIKEKLKYVFKNRELYQATAWQFMEDTGLYDYSLSRTGVWYY</sequence>
<gene>
    <name evidence="1" type="ORF">EI71_00222</name>
</gene>
<accession>A0A397S7I0</accession>